<evidence type="ECO:0000256" key="1">
    <source>
        <dbReference type="SAM" id="Coils"/>
    </source>
</evidence>
<keyword evidence="1" id="KW-0175">Coiled coil</keyword>
<gene>
    <name evidence="4" type="primary">BBB02_02240</name>
    <name evidence="4" type="ORF">TNCT_335991</name>
</gene>
<sequence length="499" mass="54640">MSNIEKRIEDLEKENKLLQSEALREYNSRLPGIVNGLVQAACIVYDEYTKDPKDNKRQENTDLIFSLTQIRNILQFSIDVQEYSCHERQDLWDEMYQAPGTFIIRKRSNNVADELEVPVITSDILSENPAPKNQQPQENVDRRENIMNNRGGSTEELISNSFEEGEMHSSDQNTKSIEEALSDAIFSLDCKEVRSLVEWVKQESNNVERIIGGALKKANETKVGKRDQGSRDKIKKIREFLAEELKSIAASLVGNDVKITASSHEAPVIESKESESDSLSSEGDDYSRLESGKSAGTSSGNGSPFEEVAVTSEMPSMATEESKSEPDNLNDEQDDQQNLTVPAVSSSVSEDVSTSRSDEEESVVITQGSQNDVINSKPSNTGVEGDEKKQALVQPTEPVSKNAQGNSKQPGYPNKNNPNPQDAKSKLPAIAASMLAITGIATGIAIAVYLEMLAVGIAVGACCLVAAAIIYCCNKPSKSLENSNAERFNPEEIKTSCCT</sequence>
<dbReference type="OrthoDB" id="8374923at2759"/>
<feature type="coiled-coil region" evidence="1">
    <location>
        <begin position="1"/>
        <end position="28"/>
    </location>
</feature>
<feature type="compositionally biased region" description="Polar residues" evidence="2">
    <location>
        <begin position="397"/>
        <end position="422"/>
    </location>
</feature>
<dbReference type="EMBL" id="BMAO01033742">
    <property type="protein sequence ID" value="GFQ91512.1"/>
    <property type="molecule type" value="Genomic_DNA"/>
</dbReference>
<dbReference type="AlphaFoldDB" id="A0A8X6FYQ1"/>
<proteinExistence type="predicted"/>
<keyword evidence="3" id="KW-0812">Transmembrane</keyword>
<keyword evidence="5" id="KW-1185">Reference proteome</keyword>
<feature type="transmembrane region" description="Helical" evidence="3">
    <location>
        <begin position="453"/>
        <end position="473"/>
    </location>
</feature>
<organism evidence="4 5">
    <name type="scientific">Trichonephila clavata</name>
    <name type="common">Joro spider</name>
    <name type="synonym">Nephila clavata</name>
    <dbReference type="NCBI Taxonomy" id="2740835"/>
    <lineage>
        <taxon>Eukaryota</taxon>
        <taxon>Metazoa</taxon>
        <taxon>Ecdysozoa</taxon>
        <taxon>Arthropoda</taxon>
        <taxon>Chelicerata</taxon>
        <taxon>Arachnida</taxon>
        <taxon>Araneae</taxon>
        <taxon>Araneomorphae</taxon>
        <taxon>Entelegynae</taxon>
        <taxon>Araneoidea</taxon>
        <taxon>Nephilidae</taxon>
        <taxon>Trichonephila</taxon>
    </lineage>
</organism>
<evidence type="ECO:0000256" key="3">
    <source>
        <dbReference type="SAM" id="Phobius"/>
    </source>
</evidence>
<evidence type="ECO:0000313" key="5">
    <source>
        <dbReference type="Proteomes" id="UP000887116"/>
    </source>
</evidence>
<accession>A0A8X6FYQ1</accession>
<keyword evidence="3" id="KW-0472">Membrane</keyword>
<name>A0A8X6FYQ1_TRICU</name>
<feature type="compositionally biased region" description="Polar residues" evidence="2">
    <location>
        <begin position="365"/>
        <end position="382"/>
    </location>
</feature>
<evidence type="ECO:0000256" key="2">
    <source>
        <dbReference type="SAM" id="MobiDB-lite"/>
    </source>
</evidence>
<keyword evidence="3" id="KW-1133">Transmembrane helix</keyword>
<feature type="transmembrane region" description="Helical" evidence="3">
    <location>
        <begin position="427"/>
        <end position="447"/>
    </location>
</feature>
<comment type="caution">
    <text evidence="4">The sequence shown here is derived from an EMBL/GenBank/DDBJ whole genome shotgun (WGS) entry which is preliminary data.</text>
</comment>
<dbReference type="Proteomes" id="UP000887116">
    <property type="component" value="Unassembled WGS sequence"/>
</dbReference>
<evidence type="ECO:0000313" key="4">
    <source>
        <dbReference type="EMBL" id="GFQ91512.1"/>
    </source>
</evidence>
<reference evidence="4" key="1">
    <citation type="submission" date="2020-07" db="EMBL/GenBank/DDBJ databases">
        <title>Multicomponent nature underlies the extraordinary mechanical properties of spider dragline silk.</title>
        <authorList>
            <person name="Kono N."/>
            <person name="Nakamura H."/>
            <person name="Mori M."/>
            <person name="Yoshida Y."/>
            <person name="Ohtoshi R."/>
            <person name="Malay A.D."/>
            <person name="Moran D.A.P."/>
            <person name="Tomita M."/>
            <person name="Numata K."/>
            <person name="Arakawa K."/>
        </authorList>
    </citation>
    <scope>NUCLEOTIDE SEQUENCE</scope>
</reference>
<feature type="region of interest" description="Disordered" evidence="2">
    <location>
        <begin position="266"/>
        <end position="424"/>
    </location>
</feature>
<feature type="compositionally biased region" description="Low complexity" evidence="2">
    <location>
        <begin position="336"/>
        <end position="355"/>
    </location>
</feature>
<protein>
    <submittedName>
        <fullName evidence="4">Uncharacterized protein</fullName>
    </submittedName>
</protein>